<gene>
    <name evidence="1" type="ordered locus">VSAL_II0203</name>
</gene>
<reference evidence="1 2" key="1">
    <citation type="journal article" date="2008" name="BMC Genomics">
        <title>The genome sequence of the fish pathogen Aliivibrio salmonicida strain LFI1238 shows extensive evidence of gene decay.</title>
        <authorList>
            <person name="Hjerde E."/>
            <person name="Lorentzen M.S."/>
            <person name="Holden M.T."/>
            <person name="Seeger K."/>
            <person name="Paulsen S."/>
            <person name="Bason N."/>
            <person name="Churcher C."/>
            <person name="Harris D."/>
            <person name="Norbertczak H."/>
            <person name="Quail M.A."/>
            <person name="Sanders S."/>
            <person name="Thurston S."/>
            <person name="Parkhill J."/>
            <person name="Willassen N.P."/>
            <person name="Thomson N.R."/>
        </authorList>
    </citation>
    <scope>NUCLEOTIDE SEQUENCE [LARGE SCALE GENOMIC DNA]</scope>
    <source>
        <strain evidence="1 2">LFI1238</strain>
    </source>
</reference>
<evidence type="ECO:0000313" key="1">
    <source>
        <dbReference type="EMBL" id="CAQ80957.1"/>
    </source>
</evidence>
<proteinExistence type="predicted"/>
<dbReference type="RefSeq" id="WP_012551592.1">
    <property type="nucleotide sequence ID" value="NC_011313.1"/>
</dbReference>
<organism evidence="1 2">
    <name type="scientific">Aliivibrio salmonicida (strain LFI1238)</name>
    <name type="common">Vibrio salmonicida (strain LFI1238)</name>
    <dbReference type="NCBI Taxonomy" id="316275"/>
    <lineage>
        <taxon>Bacteria</taxon>
        <taxon>Pseudomonadati</taxon>
        <taxon>Pseudomonadota</taxon>
        <taxon>Gammaproteobacteria</taxon>
        <taxon>Vibrionales</taxon>
        <taxon>Vibrionaceae</taxon>
        <taxon>Aliivibrio</taxon>
    </lineage>
</organism>
<dbReference type="EMBL" id="FM178380">
    <property type="protein sequence ID" value="CAQ80957.1"/>
    <property type="molecule type" value="Genomic_DNA"/>
</dbReference>
<protein>
    <submittedName>
        <fullName evidence="1">Uncharacterized protein</fullName>
    </submittedName>
</protein>
<keyword evidence="2" id="KW-1185">Reference proteome</keyword>
<dbReference type="Proteomes" id="UP000001730">
    <property type="component" value="Chromosome 2"/>
</dbReference>
<dbReference type="KEGG" id="vsa:VSAL_II0203"/>
<name>B6EQI4_ALISL</name>
<evidence type="ECO:0000313" key="2">
    <source>
        <dbReference type="Proteomes" id="UP000001730"/>
    </source>
</evidence>
<dbReference type="HOGENOM" id="CLU_2839984_0_0_6"/>
<dbReference type="AlphaFoldDB" id="B6EQI4"/>
<accession>B6EQI4</accession>
<sequence length="65" mass="7454">MIVNSPESTDRAMELIFELLEDYEANIKAIHELADKIEVYEATAPELADFNNRMAKLDELEKLAK</sequence>